<reference evidence="3" key="2">
    <citation type="journal article" date="2014" name="ISME J.">
        <title>Microbial stratification in low pH oxic and suboxic macroscopic growths along an acid mine drainage.</title>
        <authorList>
            <person name="Mendez-Garcia C."/>
            <person name="Mesa V."/>
            <person name="Sprenger R.R."/>
            <person name="Richter M."/>
            <person name="Diez M.S."/>
            <person name="Solano J."/>
            <person name="Bargiela R."/>
            <person name="Golyshina O.V."/>
            <person name="Manteca A."/>
            <person name="Ramos J.L."/>
            <person name="Gallego J.R."/>
            <person name="Llorente I."/>
            <person name="Martins Dos Santos V.A."/>
            <person name="Jensen O.N."/>
            <person name="Pelaez A.I."/>
            <person name="Sanchez J."/>
            <person name="Ferrer M."/>
        </authorList>
    </citation>
    <scope>NUCLEOTIDE SEQUENCE</scope>
</reference>
<protein>
    <submittedName>
        <fullName evidence="3">ABC transporter, ATP-binding protein</fullName>
    </submittedName>
</protein>
<dbReference type="GO" id="GO:0016887">
    <property type="term" value="F:ATP hydrolysis activity"/>
    <property type="evidence" value="ECO:0007669"/>
    <property type="project" value="InterPro"/>
</dbReference>
<dbReference type="SUPFAM" id="SSF52540">
    <property type="entry name" value="P-loop containing nucleoside triphosphate hydrolases"/>
    <property type="match status" value="1"/>
</dbReference>
<dbReference type="InterPro" id="IPR050093">
    <property type="entry name" value="ABC_SmlMolc_Importer"/>
</dbReference>
<dbReference type="Pfam" id="PF00005">
    <property type="entry name" value="ABC_tran"/>
    <property type="match status" value="1"/>
</dbReference>
<dbReference type="PANTHER" id="PTHR42781">
    <property type="entry name" value="SPERMIDINE/PUTRESCINE IMPORT ATP-BINDING PROTEIN POTA"/>
    <property type="match status" value="1"/>
</dbReference>
<gene>
    <name evidence="3" type="ORF">B1B_19076</name>
</gene>
<reference evidence="3" key="1">
    <citation type="submission" date="2013-08" db="EMBL/GenBank/DDBJ databases">
        <authorList>
            <person name="Mendez C."/>
            <person name="Richter M."/>
            <person name="Ferrer M."/>
            <person name="Sanchez J."/>
        </authorList>
    </citation>
    <scope>NUCLEOTIDE SEQUENCE</scope>
</reference>
<keyword evidence="3" id="KW-0547">Nucleotide-binding</keyword>
<accession>T0ZCX9</accession>
<feature type="non-terminal residue" evidence="3">
    <location>
        <position position="107"/>
    </location>
</feature>
<dbReference type="EMBL" id="AUZY01012812">
    <property type="protein sequence ID" value="EQD27650.1"/>
    <property type="molecule type" value="Genomic_DNA"/>
</dbReference>
<proteinExistence type="predicted"/>
<dbReference type="GO" id="GO:0005524">
    <property type="term" value="F:ATP binding"/>
    <property type="evidence" value="ECO:0007669"/>
    <property type="project" value="UniProtKB-KW"/>
</dbReference>
<evidence type="ECO:0000313" key="3">
    <source>
        <dbReference type="EMBL" id="EQD27650.1"/>
    </source>
</evidence>
<feature type="domain" description="ABC transporter" evidence="2">
    <location>
        <begin position="25"/>
        <end position="101"/>
    </location>
</feature>
<keyword evidence="1" id="KW-0813">Transport</keyword>
<evidence type="ECO:0000256" key="1">
    <source>
        <dbReference type="ARBA" id="ARBA00022448"/>
    </source>
</evidence>
<comment type="caution">
    <text evidence="3">The sequence shown here is derived from an EMBL/GenBank/DDBJ whole genome shotgun (WGS) entry which is preliminary data.</text>
</comment>
<sequence>MSGSERPPALDLRGIRASFRAVPVLRGIDLTVDPGEFVVLMGPNGSGKSTLLRTIVGLEPSDSGSIRVFGREVHRLAPHLRGVVLMGQEPGLFARRSVFANMAYAAG</sequence>
<dbReference type="PANTHER" id="PTHR42781:SF4">
    <property type="entry name" value="SPERMIDINE_PUTRESCINE IMPORT ATP-BINDING PROTEIN POTA"/>
    <property type="match status" value="1"/>
</dbReference>
<evidence type="ECO:0000259" key="2">
    <source>
        <dbReference type="Pfam" id="PF00005"/>
    </source>
</evidence>
<dbReference type="InterPro" id="IPR027417">
    <property type="entry name" value="P-loop_NTPase"/>
</dbReference>
<keyword evidence="3" id="KW-0067">ATP-binding</keyword>
<organism evidence="3">
    <name type="scientific">mine drainage metagenome</name>
    <dbReference type="NCBI Taxonomy" id="410659"/>
    <lineage>
        <taxon>unclassified sequences</taxon>
        <taxon>metagenomes</taxon>
        <taxon>ecological metagenomes</taxon>
    </lineage>
</organism>
<dbReference type="AlphaFoldDB" id="T0ZCX9"/>
<name>T0ZCX9_9ZZZZ</name>
<dbReference type="Gene3D" id="3.40.50.300">
    <property type="entry name" value="P-loop containing nucleotide triphosphate hydrolases"/>
    <property type="match status" value="1"/>
</dbReference>
<dbReference type="InterPro" id="IPR003439">
    <property type="entry name" value="ABC_transporter-like_ATP-bd"/>
</dbReference>